<protein>
    <submittedName>
        <fullName evidence="4">TetR/AcrR family transcriptional regulator</fullName>
    </submittedName>
</protein>
<dbReference type="InterPro" id="IPR036271">
    <property type="entry name" value="Tet_transcr_reg_TetR-rel_C_sf"/>
</dbReference>
<dbReference type="Gene3D" id="1.10.10.60">
    <property type="entry name" value="Homeodomain-like"/>
    <property type="match status" value="1"/>
</dbReference>
<evidence type="ECO:0000256" key="1">
    <source>
        <dbReference type="ARBA" id="ARBA00023125"/>
    </source>
</evidence>
<feature type="DNA-binding region" description="H-T-H motif" evidence="2">
    <location>
        <begin position="39"/>
        <end position="58"/>
    </location>
</feature>
<dbReference type="Pfam" id="PF21313">
    <property type="entry name" value="EthR_C"/>
    <property type="match status" value="1"/>
</dbReference>
<organism evidence="4 5">
    <name type="scientific">Kutzneria chonburiensis</name>
    <dbReference type="NCBI Taxonomy" id="1483604"/>
    <lineage>
        <taxon>Bacteria</taxon>
        <taxon>Bacillati</taxon>
        <taxon>Actinomycetota</taxon>
        <taxon>Actinomycetes</taxon>
        <taxon>Pseudonocardiales</taxon>
        <taxon>Pseudonocardiaceae</taxon>
        <taxon>Kutzneria</taxon>
    </lineage>
</organism>
<name>A0ABV6N0L1_9PSEU</name>
<comment type="caution">
    <text evidence="4">The sequence shown here is derived from an EMBL/GenBank/DDBJ whole genome shotgun (WGS) entry which is preliminary data.</text>
</comment>
<evidence type="ECO:0000256" key="2">
    <source>
        <dbReference type="PROSITE-ProRule" id="PRU00335"/>
    </source>
</evidence>
<dbReference type="InterPro" id="IPR050109">
    <property type="entry name" value="HTH-type_TetR-like_transc_reg"/>
</dbReference>
<dbReference type="EMBL" id="JBHLUD010000011">
    <property type="protein sequence ID" value="MFC0546111.1"/>
    <property type="molecule type" value="Genomic_DNA"/>
</dbReference>
<evidence type="ECO:0000313" key="5">
    <source>
        <dbReference type="Proteomes" id="UP001589810"/>
    </source>
</evidence>
<evidence type="ECO:0000259" key="3">
    <source>
        <dbReference type="PROSITE" id="PS50977"/>
    </source>
</evidence>
<dbReference type="Pfam" id="PF00440">
    <property type="entry name" value="TetR_N"/>
    <property type="match status" value="1"/>
</dbReference>
<dbReference type="PANTHER" id="PTHR30055">
    <property type="entry name" value="HTH-TYPE TRANSCRIPTIONAL REGULATOR RUTR"/>
    <property type="match status" value="1"/>
</dbReference>
<dbReference type="PROSITE" id="PS50977">
    <property type="entry name" value="HTH_TETR_2"/>
    <property type="match status" value="1"/>
</dbReference>
<dbReference type="InterPro" id="IPR009057">
    <property type="entry name" value="Homeodomain-like_sf"/>
</dbReference>
<keyword evidence="1 2" id="KW-0238">DNA-binding</keyword>
<dbReference type="Gene3D" id="1.10.357.10">
    <property type="entry name" value="Tetracycline Repressor, domain 2"/>
    <property type="match status" value="1"/>
</dbReference>
<dbReference type="RefSeq" id="WP_273943332.1">
    <property type="nucleotide sequence ID" value="NZ_CP097263.1"/>
</dbReference>
<dbReference type="SUPFAM" id="SSF46689">
    <property type="entry name" value="Homeodomain-like"/>
    <property type="match status" value="1"/>
</dbReference>
<dbReference type="InterPro" id="IPR049397">
    <property type="entry name" value="EthR_C"/>
</dbReference>
<dbReference type="PANTHER" id="PTHR30055:SF184">
    <property type="entry name" value="HTH-TYPE TRANSCRIPTIONAL REGULATOR ETHR"/>
    <property type="match status" value="1"/>
</dbReference>
<sequence length="203" mass="21943">MPSITRRAPNPERRASADAEILAATRRLLDGGATFTELGVQHISAEAGVARSTFYAHFKDKTALLLRLAGDMVETSFGVASAWEPDSGVAGLTEAFQQVVAIYRDNITMVLAVAEVSAYDATVRDFWSGLIAPFSARTVQVLEQEQAAGRTPSSVDVVNATRVIVMGGEKAIVDHVLAGDPDQDEAFARELALIWWHGAYRRP</sequence>
<gene>
    <name evidence="4" type="ORF">ACFFH7_31665</name>
</gene>
<dbReference type="InterPro" id="IPR001647">
    <property type="entry name" value="HTH_TetR"/>
</dbReference>
<proteinExistence type="predicted"/>
<dbReference type="Proteomes" id="UP001589810">
    <property type="component" value="Unassembled WGS sequence"/>
</dbReference>
<reference evidence="4 5" key="1">
    <citation type="submission" date="2024-09" db="EMBL/GenBank/DDBJ databases">
        <authorList>
            <person name="Sun Q."/>
            <person name="Mori K."/>
        </authorList>
    </citation>
    <scope>NUCLEOTIDE SEQUENCE [LARGE SCALE GENOMIC DNA]</scope>
    <source>
        <strain evidence="4 5">TBRC 1432</strain>
    </source>
</reference>
<dbReference type="SUPFAM" id="SSF48498">
    <property type="entry name" value="Tetracyclin repressor-like, C-terminal domain"/>
    <property type="match status" value="1"/>
</dbReference>
<accession>A0ABV6N0L1</accession>
<keyword evidence="5" id="KW-1185">Reference proteome</keyword>
<feature type="domain" description="HTH tetR-type" evidence="3">
    <location>
        <begin position="15"/>
        <end position="76"/>
    </location>
</feature>
<evidence type="ECO:0000313" key="4">
    <source>
        <dbReference type="EMBL" id="MFC0546111.1"/>
    </source>
</evidence>